<dbReference type="KEGG" id="scl:sce2386"/>
<dbReference type="Gene3D" id="3.40.630.30">
    <property type="match status" value="1"/>
</dbReference>
<dbReference type="AlphaFoldDB" id="A9G1T9"/>
<organism evidence="1 2">
    <name type="scientific">Sorangium cellulosum (strain So ce56)</name>
    <name type="common">Polyangium cellulosum (strain So ce56)</name>
    <dbReference type="NCBI Taxonomy" id="448385"/>
    <lineage>
        <taxon>Bacteria</taxon>
        <taxon>Pseudomonadati</taxon>
        <taxon>Myxococcota</taxon>
        <taxon>Polyangia</taxon>
        <taxon>Polyangiales</taxon>
        <taxon>Polyangiaceae</taxon>
        <taxon>Sorangium</taxon>
    </lineage>
</organism>
<dbReference type="RefSeq" id="WP_012235018.1">
    <property type="nucleotide sequence ID" value="NC_010162.1"/>
</dbReference>
<dbReference type="eggNOG" id="COG3146">
    <property type="taxonomic scope" value="Bacteria"/>
</dbReference>
<dbReference type="SUPFAM" id="SSF55729">
    <property type="entry name" value="Acyl-CoA N-acyltransferases (Nat)"/>
    <property type="match status" value="1"/>
</dbReference>
<accession>A9G1T9</accession>
<dbReference type="InterPro" id="IPR007434">
    <property type="entry name" value="FemAB-like"/>
</dbReference>
<dbReference type="EMBL" id="AM746676">
    <property type="protein sequence ID" value="CAN92545.1"/>
    <property type="molecule type" value="Genomic_DNA"/>
</dbReference>
<keyword evidence="2" id="KW-1185">Reference proteome</keyword>
<dbReference type="HOGENOM" id="CLU_667008_0_0_7"/>
<dbReference type="Proteomes" id="UP000002139">
    <property type="component" value="Chromosome"/>
</dbReference>
<protein>
    <recommendedName>
        <fullName evidence="3">BioF2-like acetyltransferase domain-containing protein</fullName>
    </recommendedName>
</protein>
<evidence type="ECO:0000313" key="2">
    <source>
        <dbReference type="Proteomes" id="UP000002139"/>
    </source>
</evidence>
<reference evidence="1 2" key="1">
    <citation type="journal article" date="2007" name="Nat. Biotechnol.">
        <title>Complete genome sequence of the myxobacterium Sorangium cellulosum.</title>
        <authorList>
            <person name="Schneiker S."/>
            <person name="Perlova O."/>
            <person name="Kaiser O."/>
            <person name="Gerth K."/>
            <person name="Alici A."/>
            <person name="Altmeyer M.O."/>
            <person name="Bartels D."/>
            <person name="Bekel T."/>
            <person name="Beyer S."/>
            <person name="Bode E."/>
            <person name="Bode H.B."/>
            <person name="Bolten C.J."/>
            <person name="Choudhuri J.V."/>
            <person name="Doss S."/>
            <person name="Elnakady Y.A."/>
            <person name="Frank B."/>
            <person name="Gaigalat L."/>
            <person name="Goesmann A."/>
            <person name="Groeger C."/>
            <person name="Gross F."/>
            <person name="Jelsbak L."/>
            <person name="Jelsbak L."/>
            <person name="Kalinowski J."/>
            <person name="Kegler C."/>
            <person name="Knauber T."/>
            <person name="Konietzny S."/>
            <person name="Kopp M."/>
            <person name="Krause L."/>
            <person name="Krug D."/>
            <person name="Linke B."/>
            <person name="Mahmud T."/>
            <person name="Martinez-Arias R."/>
            <person name="McHardy A.C."/>
            <person name="Merai M."/>
            <person name="Meyer F."/>
            <person name="Mormann S."/>
            <person name="Munoz-Dorado J."/>
            <person name="Perez J."/>
            <person name="Pradella S."/>
            <person name="Rachid S."/>
            <person name="Raddatz G."/>
            <person name="Rosenau F."/>
            <person name="Rueckert C."/>
            <person name="Sasse F."/>
            <person name="Scharfe M."/>
            <person name="Schuster S.C."/>
            <person name="Suen G."/>
            <person name="Treuner-Lange A."/>
            <person name="Velicer G.J."/>
            <person name="Vorholter F.-J."/>
            <person name="Weissman K.J."/>
            <person name="Welch R.D."/>
            <person name="Wenzel S.C."/>
            <person name="Whitworth D.E."/>
            <person name="Wilhelm S."/>
            <person name="Wittmann C."/>
            <person name="Bloecker H."/>
            <person name="Puehler A."/>
            <person name="Mueller R."/>
        </authorList>
    </citation>
    <scope>NUCLEOTIDE SEQUENCE [LARGE SCALE GENOMIC DNA]</scope>
    <source>
        <strain evidence="2">So ce56</strain>
    </source>
</reference>
<dbReference type="InterPro" id="IPR016181">
    <property type="entry name" value="Acyl_CoA_acyltransferase"/>
</dbReference>
<gene>
    <name evidence="1" type="ordered locus">sce2386</name>
</gene>
<dbReference type="STRING" id="448385.sce2386"/>
<name>A9G1T9_SORC5</name>
<dbReference type="OrthoDB" id="5493615at2"/>
<dbReference type="Pfam" id="PF04339">
    <property type="entry name" value="FemAB_like"/>
    <property type="match status" value="1"/>
</dbReference>
<evidence type="ECO:0000313" key="1">
    <source>
        <dbReference type="EMBL" id="CAN92545.1"/>
    </source>
</evidence>
<proteinExistence type="predicted"/>
<evidence type="ECO:0008006" key="3">
    <source>
        <dbReference type="Google" id="ProtNLM"/>
    </source>
</evidence>
<sequence>MRLTTTICTSLDAVDDAELDDVTAEADVFLDRRWLRMLDTLDLAPLVRGELSLRYVLVREGTRLIAVCPFLVTRSRSIYYHYSLEKFFFVSWQDELVRMNPESARWSQWVVRAVNAYRAFARAARSGIDGWVLAASPLSYRGGIAVAPVDPAAVQEAHRAVLDALKEEAQRERLPLCFYGVDAERAELRRSLRGSGFDEVFLVYDNRLDTELKAFDDYLARFRSKERKSFRRDMRMVGEAGVQFTVTPDFGSLGGDFERLYETTYSKYGEEHFRHPESFWARLERHLGPRAEAIVARNGSTVVGFASILHKGDDLWVYRIGRTDDQGQDDSPLYFSLVFYEPIKRAVALGAKRIWLSGGTWKTKRRRGAVGHPLYSYMWFPSSWSRALLMPYLSLFSQISHAEMTKVVAPPSTPETGSPEASGDA</sequence>